<organism evidence="1 2">
    <name type="scientific">Streblomastix strix</name>
    <dbReference type="NCBI Taxonomy" id="222440"/>
    <lineage>
        <taxon>Eukaryota</taxon>
        <taxon>Metamonada</taxon>
        <taxon>Preaxostyla</taxon>
        <taxon>Oxymonadida</taxon>
        <taxon>Streblomastigidae</taxon>
        <taxon>Streblomastix</taxon>
    </lineage>
</organism>
<evidence type="ECO:0008006" key="3">
    <source>
        <dbReference type="Google" id="ProtNLM"/>
    </source>
</evidence>
<sequence length="171" mass="19853">MLIHFFRRNKISEIRLKFSIVDKTENQASLILAQNQANTIESYEVYEIDNEKLSPKLAIYEWIDRLEKQYPKGTDFLLWHKGFNKPTTTKDICLQHTKQLEELKIVGASAYSIRHSATTELAKQANEIARQLTNNPGQDNEGLNQVSQQRVLPNSLYRDSDVGCLFEHRPY</sequence>
<gene>
    <name evidence="1" type="ORF">EZS28_023510</name>
</gene>
<evidence type="ECO:0000313" key="1">
    <source>
        <dbReference type="EMBL" id="KAA6380966.1"/>
    </source>
</evidence>
<accession>A0A5J4VEY0</accession>
<proteinExistence type="predicted"/>
<protein>
    <recommendedName>
        <fullName evidence="3">Tyr recombinase domain-containing protein</fullName>
    </recommendedName>
</protein>
<dbReference type="Proteomes" id="UP000324800">
    <property type="component" value="Unassembled WGS sequence"/>
</dbReference>
<reference evidence="1 2" key="1">
    <citation type="submission" date="2019-03" db="EMBL/GenBank/DDBJ databases">
        <title>Single cell metagenomics reveals metabolic interactions within the superorganism composed of flagellate Streblomastix strix and complex community of Bacteroidetes bacteria on its surface.</title>
        <authorList>
            <person name="Treitli S.C."/>
            <person name="Kolisko M."/>
            <person name="Husnik F."/>
            <person name="Keeling P."/>
            <person name="Hampl V."/>
        </authorList>
    </citation>
    <scope>NUCLEOTIDE SEQUENCE [LARGE SCALE GENOMIC DNA]</scope>
    <source>
        <strain evidence="1">ST1C</strain>
    </source>
</reference>
<comment type="caution">
    <text evidence="1">The sequence shown here is derived from an EMBL/GenBank/DDBJ whole genome shotgun (WGS) entry which is preliminary data.</text>
</comment>
<name>A0A5J4VEY0_9EUKA</name>
<dbReference type="EMBL" id="SNRW01007610">
    <property type="protein sequence ID" value="KAA6380966.1"/>
    <property type="molecule type" value="Genomic_DNA"/>
</dbReference>
<evidence type="ECO:0000313" key="2">
    <source>
        <dbReference type="Proteomes" id="UP000324800"/>
    </source>
</evidence>
<dbReference type="AlphaFoldDB" id="A0A5J4VEY0"/>